<organism evidence="3 4">
    <name type="scientific">Nocardia acididurans</name>
    <dbReference type="NCBI Taxonomy" id="2802282"/>
    <lineage>
        <taxon>Bacteria</taxon>
        <taxon>Bacillati</taxon>
        <taxon>Actinomycetota</taxon>
        <taxon>Actinomycetes</taxon>
        <taxon>Mycobacteriales</taxon>
        <taxon>Nocardiaceae</taxon>
        <taxon>Nocardia</taxon>
    </lineage>
</organism>
<evidence type="ECO:0000256" key="1">
    <source>
        <dbReference type="SAM" id="SignalP"/>
    </source>
</evidence>
<dbReference type="SMART" id="SM00894">
    <property type="entry name" value="Excalibur"/>
    <property type="match status" value="1"/>
</dbReference>
<dbReference type="EMBL" id="JAERRJ010000004">
    <property type="protein sequence ID" value="MBL1075009.1"/>
    <property type="molecule type" value="Genomic_DNA"/>
</dbReference>
<evidence type="ECO:0000313" key="3">
    <source>
        <dbReference type="EMBL" id="MBL1075009.1"/>
    </source>
</evidence>
<dbReference type="Proteomes" id="UP000602198">
    <property type="component" value="Unassembled WGS sequence"/>
</dbReference>
<proteinExistence type="predicted"/>
<sequence>MKIRTRKAVAGSGAACLMGVAVVAVLGAGPQSAYAEPGDDIMTPTTSKSEPRPYYANCVDVYQNLDRPLLRGQPGYRPSLDPDGNGIAC</sequence>
<evidence type="ECO:0000259" key="2">
    <source>
        <dbReference type="SMART" id="SM00894"/>
    </source>
</evidence>
<dbReference type="RefSeq" id="WP_201946598.1">
    <property type="nucleotide sequence ID" value="NZ_JAERRJ010000004.1"/>
</dbReference>
<dbReference type="InterPro" id="IPR008613">
    <property type="entry name" value="Excalibur_Ca-bd_domain"/>
</dbReference>
<evidence type="ECO:0000313" key="4">
    <source>
        <dbReference type="Proteomes" id="UP000602198"/>
    </source>
</evidence>
<reference evidence="3 4" key="1">
    <citation type="submission" date="2021-01" db="EMBL/GenBank/DDBJ databases">
        <title>WGS of actinomycetes isolated from Thailand.</title>
        <authorList>
            <person name="Thawai C."/>
        </authorList>
    </citation>
    <scope>NUCLEOTIDE SEQUENCE [LARGE SCALE GENOMIC DNA]</scope>
    <source>
        <strain evidence="3 4">LPG 2</strain>
    </source>
</reference>
<keyword evidence="1" id="KW-0732">Signal</keyword>
<name>A0ABS1M5E2_9NOCA</name>
<protein>
    <submittedName>
        <fullName evidence="3">Excalibur calcium-binding domain-containing protein</fullName>
    </submittedName>
</protein>
<feature type="chain" id="PRO_5045755690" evidence="1">
    <location>
        <begin position="36"/>
        <end position="89"/>
    </location>
</feature>
<feature type="domain" description="Excalibur calcium-binding" evidence="2">
    <location>
        <begin position="54"/>
        <end position="89"/>
    </location>
</feature>
<comment type="caution">
    <text evidence="3">The sequence shown here is derived from an EMBL/GenBank/DDBJ whole genome shotgun (WGS) entry which is preliminary data.</text>
</comment>
<keyword evidence="4" id="KW-1185">Reference proteome</keyword>
<gene>
    <name evidence="3" type="ORF">JK358_11450</name>
</gene>
<accession>A0ABS1M5E2</accession>
<dbReference type="Pfam" id="PF05901">
    <property type="entry name" value="Excalibur"/>
    <property type="match status" value="1"/>
</dbReference>
<feature type="signal peptide" evidence="1">
    <location>
        <begin position="1"/>
        <end position="35"/>
    </location>
</feature>